<dbReference type="InParanoid" id="A0A804P9I9"/>
<comment type="similarity">
    <text evidence="1">Belongs to the ARG7 family.</text>
</comment>
<evidence type="ECO:0000313" key="2">
    <source>
        <dbReference type="EnsemblPlants" id="Zm00001eb218030_P001"/>
    </source>
</evidence>
<evidence type="ECO:0008006" key="4">
    <source>
        <dbReference type="Google" id="ProtNLM"/>
    </source>
</evidence>
<dbReference type="InterPro" id="IPR003676">
    <property type="entry name" value="SAUR_fam"/>
</dbReference>
<dbReference type="Proteomes" id="UP000007305">
    <property type="component" value="Chromosome 5"/>
</dbReference>
<keyword evidence="3" id="KW-1185">Reference proteome</keyword>
<evidence type="ECO:0000256" key="1">
    <source>
        <dbReference type="ARBA" id="ARBA00006974"/>
    </source>
</evidence>
<protein>
    <recommendedName>
        <fullName evidence="4">Auxin-responsive protein SAUR71</fullName>
    </recommendedName>
</protein>
<dbReference type="AlphaFoldDB" id="A0A804P9I9"/>
<reference evidence="2" key="2">
    <citation type="submission" date="2019-07" db="EMBL/GenBank/DDBJ databases">
        <authorList>
            <person name="Seetharam A."/>
            <person name="Woodhouse M."/>
            <person name="Cannon E."/>
        </authorList>
    </citation>
    <scope>NUCLEOTIDE SEQUENCE [LARGE SCALE GENOMIC DNA]</scope>
    <source>
        <strain evidence="2">cv. B73</strain>
    </source>
</reference>
<accession>A0A804P9I9</accession>
<evidence type="ECO:0000313" key="3">
    <source>
        <dbReference type="Proteomes" id="UP000007305"/>
    </source>
</evidence>
<dbReference type="PANTHER" id="PTHR31374">
    <property type="entry name" value="AUXIN-INDUCED PROTEIN-LIKE-RELATED"/>
    <property type="match status" value="1"/>
</dbReference>
<proteinExistence type="inferred from homology"/>
<dbReference type="GO" id="GO:0009733">
    <property type="term" value="P:response to auxin"/>
    <property type="evidence" value="ECO:0007669"/>
    <property type="project" value="InterPro"/>
</dbReference>
<dbReference type="Pfam" id="PF02519">
    <property type="entry name" value="Auxin_inducible"/>
    <property type="match status" value="1"/>
</dbReference>
<dbReference type="EnsemblPlants" id="Zm00001eb218030_T001">
    <property type="protein sequence ID" value="Zm00001eb218030_P001"/>
    <property type="gene ID" value="Zm00001eb218030"/>
</dbReference>
<reference evidence="2" key="3">
    <citation type="submission" date="2021-05" db="UniProtKB">
        <authorList>
            <consortium name="EnsemblPlants"/>
        </authorList>
    </citation>
    <scope>IDENTIFICATION</scope>
    <source>
        <strain evidence="2">cv. B73</strain>
    </source>
</reference>
<reference evidence="3" key="1">
    <citation type="journal article" date="2009" name="Science">
        <title>The B73 maize genome: complexity, diversity, and dynamics.</title>
        <authorList>
            <person name="Schnable P.S."/>
            <person name="Ware D."/>
            <person name="Fulton R.S."/>
            <person name="Stein J.C."/>
            <person name="Wei F."/>
            <person name="Pasternak S."/>
            <person name="Liang C."/>
            <person name="Zhang J."/>
            <person name="Fulton L."/>
            <person name="Graves T.A."/>
            <person name="Minx P."/>
            <person name="Reily A.D."/>
            <person name="Courtney L."/>
            <person name="Kruchowski S.S."/>
            <person name="Tomlinson C."/>
            <person name="Strong C."/>
            <person name="Delehaunty K."/>
            <person name="Fronick C."/>
            <person name="Courtney B."/>
            <person name="Rock S.M."/>
            <person name="Belter E."/>
            <person name="Du F."/>
            <person name="Kim K."/>
            <person name="Abbott R.M."/>
            <person name="Cotton M."/>
            <person name="Levy A."/>
            <person name="Marchetto P."/>
            <person name="Ochoa K."/>
            <person name="Jackson S.M."/>
            <person name="Gillam B."/>
            <person name="Chen W."/>
            <person name="Yan L."/>
            <person name="Higginbotham J."/>
            <person name="Cardenas M."/>
            <person name="Waligorski J."/>
            <person name="Applebaum E."/>
            <person name="Phelps L."/>
            <person name="Falcone J."/>
            <person name="Kanchi K."/>
            <person name="Thane T."/>
            <person name="Scimone A."/>
            <person name="Thane N."/>
            <person name="Henke J."/>
            <person name="Wang T."/>
            <person name="Ruppert J."/>
            <person name="Shah N."/>
            <person name="Rotter K."/>
            <person name="Hodges J."/>
            <person name="Ingenthron E."/>
            <person name="Cordes M."/>
            <person name="Kohlberg S."/>
            <person name="Sgro J."/>
            <person name="Delgado B."/>
            <person name="Mead K."/>
            <person name="Chinwalla A."/>
            <person name="Leonard S."/>
            <person name="Crouse K."/>
            <person name="Collura K."/>
            <person name="Kudrna D."/>
            <person name="Currie J."/>
            <person name="He R."/>
            <person name="Angelova A."/>
            <person name="Rajasekar S."/>
            <person name="Mueller T."/>
            <person name="Lomeli R."/>
            <person name="Scara G."/>
            <person name="Ko A."/>
            <person name="Delaney K."/>
            <person name="Wissotski M."/>
            <person name="Lopez G."/>
            <person name="Campos D."/>
            <person name="Braidotti M."/>
            <person name="Ashley E."/>
            <person name="Golser W."/>
            <person name="Kim H."/>
            <person name="Lee S."/>
            <person name="Lin J."/>
            <person name="Dujmic Z."/>
            <person name="Kim W."/>
            <person name="Talag J."/>
            <person name="Zuccolo A."/>
            <person name="Fan C."/>
            <person name="Sebastian A."/>
            <person name="Kramer M."/>
            <person name="Spiegel L."/>
            <person name="Nascimento L."/>
            <person name="Zutavern T."/>
            <person name="Miller B."/>
            <person name="Ambroise C."/>
            <person name="Muller S."/>
            <person name="Spooner W."/>
            <person name="Narechania A."/>
            <person name="Ren L."/>
            <person name="Wei S."/>
            <person name="Kumari S."/>
            <person name="Faga B."/>
            <person name="Levy M.J."/>
            <person name="McMahan L."/>
            <person name="Van Buren P."/>
            <person name="Vaughn M.W."/>
            <person name="Ying K."/>
            <person name="Yeh C.-T."/>
            <person name="Emrich S.J."/>
            <person name="Jia Y."/>
            <person name="Kalyanaraman A."/>
            <person name="Hsia A.-P."/>
            <person name="Barbazuk W.B."/>
            <person name="Baucom R.S."/>
            <person name="Brutnell T.P."/>
            <person name="Carpita N.C."/>
            <person name="Chaparro C."/>
            <person name="Chia J.-M."/>
            <person name="Deragon J.-M."/>
            <person name="Estill J.C."/>
            <person name="Fu Y."/>
            <person name="Jeddeloh J.A."/>
            <person name="Han Y."/>
            <person name="Lee H."/>
            <person name="Li P."/>
            <person name="Lisch D.R."/>
            <person name="Liu S."/>
            <person name="Liu Z."/>
            <person name="Nagel D.H."/>
            <person name="McCann M.C."/>
            <person name="SanMiguel P."/>
            <person name="Myers A.M."/>
            <person name="Nettleton D."/>
            <person name="Nguyen J."/>
            <person name="Penning B.W."/>
            <person name="Ponnala L."/>
            <person name="Schneider K.L."/>
            <person name="Schwartz D.C."/>
            <person name="Sharma A."/>
            <person name="Soderlund C."/>
            <person name="Springer N.M."/>
            <person name="Sun Q."/>
            <person name="Wang H."/>
            <person name="Waterman M."/>
            <person name="Westerman R."/>
            <person name="Wolfgruber T.K."/>
            <person name="Yang L."/>
            <person name="Yu Y."/>
            <person name="Zhang L."/>
            <person name="Zhou S."/>
            <person name="Zhu Q."/>
            <person name="Bennetzen J.L."/>
            <person name="Dawe R.K."/>
            <person name="Jiang J."/>
            <person name="Jiang N."/>
            <person name="Presting G.G."/>
            <person name="Wessler S.R."/>
            <person name="Aluru S."/>
            <person name="Martienssen R.A."/>
            <person name="Clifton S.W."/>
            <person name="McCombie W.R."/>
            <person name="Wing R.A."/>
            <person name="Wilson R.K."/>
        </authorList>
    </citation>
    <scope>NUCLEOTIDE SEQUENCE [LARGE SCALE GENOMIC DNA]</scope>
    <source>
        <strain evidence="3">cv. B73</strain>
    </source>
</reference>
<dbReference type="Gramene" id="Zm00001eb218030_T001">
    <property type="protein sequence ID" value="Zm00001eb218030_P001"/>
    <property type="gene ID" value="Zm00001eb218030"/>
</dbReference>
<sequence>MAKVLWRKQAAVAAAAAASKQAGSSPVRGGAKPRGYVPMRLVGGDDGDGGDEDETVLVPVALLNEPRMVGLLEMAERQYGYGQPGVLRIPCDARRFEQLMGLACMASSLKCGGRSDDDVVVAGIDGDDVVAEIDGGGVVSGR</sequence>
<dbReference type="PANTHER" id="PTHR31374:SF435">
    <property type="entry name" value="AUXIN RESPONSIVE PROTEIN"/>
    <property type="match status" value="1"/>
</dbReference>
<organism evidence="2 3">
    <name type="scientific">Zea mays</name>
    <name type="common">Maize</name>
    <dbReference type="NCBI Taxonomy" id="4577"/>
    <lineage>
        <taxon>Eukaryota</taxon>
        <taxon>Viridiplantae</taxon>
        <taxon>Streptophyta</taxon>
        <taxon>Embryophyta</taxon>
        <taxon>Tracheophyta</taxon>
        <taxon>Spermatophyta</taxon>
        <taxon>Magnoliopsida</taxon>
        <taxon>Liliopsida</taxon>
        <taxon>Poales</taxon>
        <taxon>Poaceae</taxon>
        <taxon>PACMAD clade</taxon>
        <taxon>Panicoideae</taxon>
        <taxon>Andropogonodae</taxon>
        <taxon>Andropogoneae</taxon>
        <taxon>Tripsacinae</taxon>
        <taxon>Zea</taxon>
    </lineage>
</organism>
<name>A0A804P9I9_MAIZE</name>